<dbReference type="Pfam" id="PF00990">
    <property type="entry name" value="GGDEF"/>
    <property type="match status" value="1"/>
</dbReference>
<dbReference type="CDD" id="cd00130">
    <property type="entry name" value="PAS"/>
    <property type="match status" value="3"/>
</dbReference>
<dbReference type="Proteomes" id="UP000198611">
    <property type="component" value="Unassembled WGS sequence"/>
</dbReference>
<dbReference type="SMART" id="SM00091">
    <property type="entry name" value="PAS"/>
    <property type="match status" value="3"/>
</dbReference>
<dbReference type="SUPFAM" id="SSF141868">
    <property type="entry name" value="EAL domain-like"/>
    <property type="match status" value="1"/>
</dbReference>
<evidence type="ECO:0000259" key="7">
    <source>
        <dbReference type="PROSITE" id="PS50883"/>
    </source>
</evidence>
<proteinExistence type="predicted"/>
<evidence type="ECO:0000313" key="9">
    <source>
        <dbReference type="EMBL" id="SFD92085.1"/>
    </source>
</evidence>
<dbReference type="InterPro" id="IPR000700">
    <property type="entry name" value="PAS-assoc_C"/>
</dbReference>
<evidence type="ECO:0000313" key="10">
    <source>
        <dbReference type="Proteomes" id="UP000198611"/>
    </source>
</evidence>
<dbReference type="AlphaFoldDB" id="A0A1I1WA62"/>
<dbReference type="InterPro" id="IPR000014">
    <property type="entry name" value="PAS"/>
</dbReference>
<dbReference type="SMART" id="SM00267">
    <property type="entry name" value="GGDEF"/>
    <property type="match status" value="1"/>
</dbReference>
<keyword evidence="4" id="KW-1133">Transmembrane helix</keyword>
<dbReference type="Pfam" id="PF00989">
    <property type="entry name" value="PAS"/>
    <property type="match status" value="2"/>
</dbReference>
<organism evidence="9 10">
    <name type="scientific">Thiohalospira halophila DSM 15071</name>
    <dbReference type="NCBI Taxonomy" id="1123397"/>
    <lineage>
        <taxon>Bacteria</taxon>
        <taxon>Pseudomonadati</taxon>
        <taxon>Pseudomonadota</taxon>
        <taxon>Gammaproteobacteria</taxon>
        <taxon>Thiohalospirales</taxon>
        <taxon>Thiohalospiraceae</taxon>
        <taxon>Thiohalospira</taxon>
    </lineage>
</organism>
<dbReference type="InterPro" id="IPR052155">
    <property type="entry name" value="Biofilm_reg_signaling"/>
</dbReference>
<dbReference type="InterPro" id="IPR013767">
    <property type="entry name" value="PAS_fold"/>
</dbReference>
<keyword evidence="4" id="KW-0472">Membrane</keyword>
<sequence length="1062" mass="118126">MSLLPHQPLRNWRPPLMVGGTYLAFGLAWILLSDWFVHLMIPDRADVTVWQTGKGLAFVGLSTLLLLLVQARETARTRAADRYWRDVIDRSREGFWLIDAHGKTVTVNQAMADLLGYQPADLIGHNPAAFATPENQPRFEREIRHDLALEGEQTGSAPRRYEITLRTPSGEERPVLVQSSALYDDTGTLTGAYAFLTDLRDIRLRERELELTRHALETSFDEILRLDAEGTVQDANQTACDNLGYPREDLLGRTIADLNPDYSLADYQHALWPMVQTRGKVAVETGHRTREGREYPVEAGISHGVYRGEEFAYWVGRDISRRKAAEDAYQRSNQALRALSRSNSALVRARDEPTLLEEVCATLVQTRDYLRVWVGLPGDDAQATPDGPPANRLRVAASVGEEEGAPSPEGRRIAARAMTEETTRVRRASGAGEPPGNDGDPDGERPRSGGIAALPIHSTEATLGVLTVHTARSEAFDDEELALLEELAADLGFGIQALRVRDQRDQQLAELRLAGAVFENSAEGILITDPEQRIERVNPAFTAITGYPATEVMGRTPALLQSGLQDEAFYRAMWSAIRSQGHWQGKIWNRRRNGETYPEFLSISEVRDEAGQLAHYIASFADITQAHRAREELTYRTYHDPLTDLPNRDLFRERLQRALATETEGLALLFIDLKGFRALNDTVGAEAGDTVLRRIAGRLQEAVGHQDTVARVGGDEFWVLLHGADRGQQLDRWVAHLLALIGQPLELGEQTVRLEANMGVTLAPDDGTEMELLLTNAATALHRAQAESGGQVHYFRPEMQEAVRHRVQLEEALKVAIGNDELAVWFQPQVRLTDGTIDAMEALVRWHHPEWGMISPGEFIPVAEQTGQVVAIGDWVLEEALRQMSEWRDAGYQLPRLAVNVAAAQLQRPDWPERVEAALERWSIPPAALELEITEASLLASPNEARAALVRLKEMGVRQAIDDFGTGYSSLAYLKEFPVDTLKIDKAFVDGLPGAEHDHSITEAILAVAGALGQQVVAEGVETTKQADWLREHHVDWAQGFLYYRPMPATELMACLDPTRTT</sequence>
<dbReference type="STRING" id="1123397.SAMN05660831_02601"/>
<dbReference type="InterPro" id="IPR029016">
    <property type="entry name" value="GAF-like_dom_sf"/>
</dbReference>
<dbReference type="SUPFAM" id="SSF55785">
    <property type="entry name" value="PYP-like sensor domain (PAS domain)"/>
    <property type="match status" value="3"/>
</dbReference>
<feature type="region of interest" description="Disordered" evidence="3">
    <location>
        <begin position="418"/>
        <end position="451"/>
    </location>
</feature>
<evidence type="ECO:0000256" key="1">
    <source>
        <dbReference type="ARBA" id="ARBA00012282"/>
    </source>
</evidence>
<keyword evidence="10" id="KW-1185">Reference proteome</keyword>
<feature type="domain" description="GGDEF" evidence="8">
    <location>
        <begin position="664"/>
        <end position="797"/>
    </location>
</feature>
<evidence type="ECO:0000256" key="2">
    <source>
        <dbReference type="ARBA" id="ARBA00022636"/>
    </source>
</evidence>
<evidence type="ECO:0000256" key="3">
    <source>
        <dbReference type="SAM" id="MobiDB-lite"/>
    </source>
</evidence>
<evidence type="ECO:0000259" key="5">
    <source>
        <dbReference type="PROSITE" id="PS50112"/>
    </source>
</evidence>
<dbReference type="Gene3D" id="3.30.70.270">
    <property type="match status" value="1"/>
</dbReference>
<name>A0A1I1WA62_9GAMM</name>
<dbReference type="SMART" id="SM00052">
    <property type="entry name" value="EAL"/>
    <property type="match status" value="1"/>
</dbReference>
<dbReference type="SUPFAM" id="SSF55073">
    <property type="entry name" value="Nucleotide cyclase"/>
    <property type="match status" value="1"/>
</dbReference>
<dbReference type="InterPro" id="IPR043128">
    <property type="entry name" value="Rev_trsase/Diguanyl_cyclase"/>
</dbReference>
<dbReference type="OrthoDB" id="7053140at2"/>
<evidence type="ECO:0000256" key="4">
    <source>
        <dbReference type="SAM" id="Phobius"/>
    </source>
</evidence>
<feature type="domain" description="EAL" evidence="7">
    <location>
        <begin position="806"/>
        <end position="1060"/>
    </location>
</feature>
<feature type="domain" description="PAS" evidence="5">
    <location>
        <begin position="208"/>
        <end position="258"/>
    </location>
</feature>
<dbReference type="NCBIfam" id="TIGR00254">
    <property type="entry name" value="GGDEF"/>
    <property type="match status" value="1"/>
</dbReference>
<dbReference type="Pfam" id="PF13185">
    <property type="entry name" value="GAF_2"/>
    <property type="match status" value="1"/>
</dbReference>
<dbReference type="InterPro" id="IPR035919">
    <property type="entry name" value="EAL_sf"/>
</dbReference>
<reference evidence="9 10" key="1">
    <citation type="submission" date="2016-10" db="EMBL/GenBank/DDBJ databases">
        <authorList>
            <person name="de Groot N.N."/>
        </authorList>
    </citation>
    <scope>NUCLEOTIDE SEQUENCE [LARGE SCALE GENOMIC DNA]</scope>
    <source>
        <strain evidence="9 10">HL3</strain>
    </source>
</reference>
<dbReference type="GO" id="GO:0071111">
    <property type="term" value="F:cyclic-guanylate-specific phosphodiesterase activity"/>
    <property type="evidence" value="ECO:0007669"/>
    <property type="project" value="UniProtKB-EC"/>
</dbReference>
<dbReference type="PROSITE" id="PS50113">
    <property type="entry name" value="PAC"/>
    <property type="match status" value="2"/>
</dbReference>
<dbReference type="SMART" id="SM00086">
    <property type="entry name" value="PAC"/>
    <property type="match status" value="3"/>
</dbReference>
<dbReference type="Gene3D" id="3.30.450.20">
    <property type="entry name" value="PAS domain"/>
    <property type="match status" value="3"/>
</dbReference>
<dbReference type="SUPFAM" id="SSF55781">
    <property type="entry name" value="GAF domain-like"/>
    <property type="match status" value="1"/>
</dbReference>
<dbReference type="Gene3D" id="3.20.20.450">
    <property type="entry name" value="EAL domain"/>
    <property type="match status" value="1"/>
</dbReference>
<dbReference type="PROSITE" id="PS50883">
    <property type="entry name" value="EAL"/>
    <property type="match status" value="1"/>
</dbReference>
<dbReference type="InterPro" id="IPR003018">
    <property type="entry name" value="GAF"/>
</dbReference>
<dbReference type="InterPro" id="IPR001633">
    <property type="entry name" value="EAL_dom"/>
</dbReference>
<dbReference type="NCBIfam" id="TIGR00229">
    <property type="entry name" value="sensory_box"/>
    <property type="match status" value="3"/>
</dbReference>
<evidence type="ECO:0000259" key="8">
    <source>
        <dbReference type="PROSITE" id="PS50887"/>
    </source>
</evidence>
<protein>
    <recommendedName>
        <fullName evidence="1">cyclic-guanylate-specific phosphodiesterase</fullName>
        <ecNumber evidence="1">3.1.4.52</ecNumber>
    </recommendedName>
</protein>
<feature type="domain" description="PAS" evidence="5">
    <location>
        <begin position="517"/>
        <end position="556"/>
    </location>
</feature>
<feature type="domain" description="PAC" evidence="6">
    <location>
        <begin position="581"/>
        <end position="635"/>
    </location>
</feature>
<dbReference type="FunFam" id="3.20.20.450:FF:000001">
    <property type="entry name" value="Cyclic di-GMP phosphodiesterase yahA"/>
    <property type="match status" value="1"/>
</dbReference>
<dbReference type="Pfam" id="PF13426">
    <property type="entry name" value="PAS_9"/>
    <property type="match status" value="1"/>
</dbReference>
<keyword evidence="2" id="KW-0973">c-di-GMP</keyword>
<dbReference type="PANTHER" id="PTHR44757:SF2">
    <property type="entry name" value="BIOFILM ARCHITECTURE MAINTENANCE PROTEIN MBAA"/>
    <property type="match status" value="1"/>
</dbReference>
<dbReference type="Pfam" id="PF00563">
    <property type="entry name" value="EAL"/>
    <property type="match status" value="1"/>
</dbReference>
<dbReference type="PROSITE" id="PS50887">
    <property type="entry name" value="GGDEF"/>
    <property type="match status" value="1"/>
</dbReference>
<dbReference type="Gene3D" id="3.30.450.40">
    <property type="match status" value="1"/>
</dbReference>
<dbReference type="InterPro" id="IPR035965">
    <property type="entry name" value="PAS-like_dom_sf"/>
</dbReference>
<dbReference type="EC" id="3.1.4.52" evidence="1"/>
<dbReference type="GO" id="GO:0006355">
    <property type="term" value="P:regulation of DNA-templated transcription"/>
    <property type="evidence" value="ECO:0007669"/>
    <property type="project" value="InterPro"/>
</dbReference>
<dbReference type="PROSITE" id="PS50112">
    <property type="entry name" value="PAS"/>
    <property type="match status" value="3"/>
</dbReference>
<dbReference type="CDD" id="cd01948">
    <property type="entry name" value="EAL"/>
    <property type="match status" value="1"/>
</dbReference>
<gene>
    <name evidence="9" type="ORF">SAMN05660831_02601</name>
</gene>
<dbReference type="RefSeq" id="WP_159433094.1">
    <property type="nucleotide sequence ID" value="NZ_FOMJ01000013.1"/>
</dbReference>
<dbReference type="EMBL" id="FOMJ01000013">
    <property type="protein sequence ID" value="SFD92085.1"/>
    <property type="molecule type" value="Genomic_DNA"/>
</dbReference>
<dbReference type="CDD" id="cd01949">
    <property type="entry name" value="GGDEF"/>
    <property type="match status" value="1"/>
</dbReference>
<dbReference type="InterPro" id="IPR000160">
    <property type="entry name" value="GGDEF_dom"/>
</dbReference>
<feature type="transmembrane region" description="Helical" evidence="4">
    <location>
        <begin position="20"/>
        <end position="41"/>
    </location>
</feature>
<accession>A0A1I1WA62</accession>
<feature type="transmembrane region" description="Helical" evidence="4">
    <location>
        <begin position="53"/>
        <end position="71"/>
    </location>
</feature>
<dbReference type="InterPro" id="IPR001610">
    <property type="entry name" value="PAC"/>
</dbReference>
<feature type="domain" description="PAS" evidence="5">
    <location>
        <begin position="80"/>
        <end position="152"/>
    </location>
</feature>
<dbReference type="InterPro" id="IPR029787">
    <property type="entry name" value="Nucleotide_cyclase"/>
</dbReference>
<keyword evidence="4" id="KW-0812">Transmembrane</keyword>
<evidence type="ECO:0000259" key="6">
    <source>
        <dbReference type="PROSITE" id="PS50113"/>
    </source>
</evidence>
<dbReference type="PANTHER" id="PTHR44757">
    <property type="entry name" value="DIGUANYLATE CYCLASE DGCP"/>
    <property type="match status" value="1"/>
</dbReference>
<feature type="domain" description="PAC" evidence="6">
    <location>
        <begin position="159"/>
        <end position="211"/>
    </location>
</feature>